<feature type="transmembrane region" description="Helical" evidence="5">
    <location>
        <begin position="173"/>
        <end position="198"/>
    </location>
</feature>
<evidence type="ECO:0000259" key="6">
    <source>
        <dbReference type="Pfam" id="PF00916"/>
    </source>
</evidence>
<feature type="transmembrane region" description="Helical" evidence="5">
    <location>
        <begin position="122"/>
        <end position="142"/>
    </location>
</feature>
<dbReference type="InterPro" id="IPR001902">
    <property type="entry name" value="SLC26A/SulP_fam"/>
</dbReference>
<feature type="transmembrane region" description="Helical" evidence="5">
    <location>
        <begin position="415"/>
        <end position="446"/>
    </location>
</feature>
<feature type="transmembrane region" description="Helical" evidence="5">
    <location>
        <begin position="284"/>
        <end position="305"/>
    </location>
</feature>
<dbReference type="PANTHER" id="PTHR11814">
    <property type="entry name" value="SULFATE TRANSPORTER"/>
    <property type="match status" value="1"/>
</dbReference>
<proteinExistence type="predicted"/>
<dbReference type="GO" id="GO:0016020">
    <property type="term" value="C:membrane"/>
    <property type="evidence" value="ECO:0007669"/>
    <property type="project" value="UniProtKB-SubCell"/>
</dbReference>
<comment type="subcellular location">
    <subcellularLocation>
        <location evidence="1">Membrane</location>
        <topology evidence="1">Multi-pass membrane protein</topology>
    </subcellularLocation>
</comment>
<evidence type="ECO:0000256" key="4">
    <source>
        <dbReference type="ARBA" id="ARBA00023136"/>
    </source>
</evidence>
<protein>
    <recommendedName>
        <fullName evidence="6">SLC26A/SulP transporter domain-containing protein</fullName>
    </recommendedName>
</protein>
<dbReference type="RefSeq" id="WP_101333528.1">
    <property type="nucleotide sequence ID" value="NZ_PJNI01000001.1"/>
</dbReference>
<gene>
    <name evidence="7" type="ORF">CW751_02660</name>
</gene>
<feature type="transmembrane region" description="Helical" evidence="5">
    <location>
        <begin position="93"/>
        <end position="115"/>
    </location>
</feature>
<dbReference type="GO" id="GO:0055085">
    <property type="term" value="P:transmembrane transport"/>
    <property type="evidence" value="ECO:0007669"/>
    <property type="project" value="InterPro"/>
</dbReference>
<evidence type="ECO:0000256" key="1">
    <source>
        <dbReference type="ARBA" id="ARBA00004141"/>
    </source>
</evidence>
<dbReference type="EMBL" id="PJNI01000001">
    <property type="protein sequence ID" value="PKR82344.1"/>
    <property type="molecule type" value="Genomic_DNA"/>
</dbReference>
<comment type="caution">
    <text evidence="7">The sequence shown here is derived from an EMBL/GenBank/DDBJ whole genome shotgun (WGS) entry which is preliminary data.</text>
</comment>
<feature type="domain" description="SLC26A/SulP transporter" evidence="6">
    <location>
        <begin position="10"/>
        <end position="420"/>
    </location>
</feature>
<dbReference type="Pfam" id="PF00916">
    <property type="entry name" value="Sulfate_transp"/>
    <property type="match status" value="1"/>
</dbReference>
<reference evidence="7 8" key="1">
    <citation type="submission" date="2017-12" db="EMBL/GenBank/DDBJ databases">
        <title>The draft genome sequence of Brumimicrobium saltpan LHR20.</title>
        <authorList>
            <person name="Do Z.-J."/>
            <person name="Luo H.-R."/>
        </authorList>
    </citation>
    <scope>NUCLEOTIDE SEQUENCE [LARGE SCALE GENOMIC DNA]</scope>
    <source>
        <strain evidence="7 8">LHR20</strain>
    </source>
</reference>
<dbReference type="OrthoDB" id="9769739at2"/>
<evidence type="ECO:0000256" key="3">
    <source>
        <dbReference type="ARBA" id="ARBA00022989"/>
    </source>
</evidence>
<keyword evidence="3 5" id="KW-1133">Transmembrane helix</keyword>
<feature type="transmembrane region" description="Helical" evidence="5">
    <location>
        <begin position="39"/>
        <end position="56"/>
    </location>
</feature>
<evidence type="ECO:0000313" key="8">
    <source>
        <dbReference type="Proteomes" id="UP000236654"/>
    </source>
</evidence>
<evidence type="ECO:0000256" key="2">
    <source>
        <dbReference type="ARBA" id="ARBA00022692"/>
    </source>
</evidence>
<dbReference type="InterPro" id="IPR011547">
    <property type="entry name" value="SLC26A/SulP_dom"/>
</dbReference>
<feature type="transmembrane region" description="Helical" evidence="5">
    <location>
        <begin position="384"/>
        <end position="403"/>
    </location>
</feature>
<keyword evidence="8" id="KW-1185">Reference proteome</keyword>
<dbReference type="AlphaFoldDB" id="A0A2I0R701"/>
<keyword evidence="2 5" id="KW-0812">Transmembrane</keyword>
<evidence type="ECO:0000256" key="5">
    <source>
        <dbReference type="SAM" id="Phobius"/>
    </source>
</evidence>
<name>A0A2I0R701_9FLAO</name>
<dbReference type="Proteomes" id="UP000236654">
    <property type="component" value="Unassembled WGS sequence"/>
</dbReference>
<accession>A0A2I0R701</accession>
<feature type="transmembrane region" description="Helical" evidence="5">
    <location>
        <begin position="210"/>
        <end position="232"/>
    </location>
</feature>
<keyword evidence="4 5" id="KW-0472">Membrane</keyword>
<organism evidence="7 8">
    <name type="scientific">Brumimicrobium salinarum</name>
    <dbReference type="NCBI Taxonomy" id="2058658"/>
    <lineage>
        <taxon>Bacteria</taxon>
        <taxon>Pseudomonadati</taxon>
        <taxon>Bacteroidota</taxon>
        <taxon>Flavobacteriia</taxon>
        <taxon>Flavobacteriales</taxon>
        <taxon>Crocinitomicaceae</taxon>
        <taxon>Brumimicrobium</taxon>
    </lineage>
</organism>
<feature type="transmembrane region" description="Helical" evidence="5">
    <location>
        <begin position="359"/>
        <end position="378"/>
    </location>
</feature>
<feature type="transmembrane region" description="Helical" evidence="5">
    <location>
        <begin position="12"/>
        <end position="33"/>
    </location>
</feature>
<evidence type="ECO:0000313" key="7">
    <source>
        <dbReference type="EMBL" id="PKR82344.1"/>
    </source>
</evidence>
<sequence length="546" mass="59024">MKSSELFKNLKYDIPSGLVVFLVALPLCLGIALASGAPMFSGIIAGVVGGIVVGAISGSSLGVSGPAAGLAVIVADSILELGTNAAGEFDMAVGFQAFLVAGVIAGVLQIILAVLRAGIIGYYFPSSVIKGMLAGIGITLILKQIPHAFGMDKNPEGNWKYFEMDNSGFFSDILYSFSHFSLGAIIITIISLTILILFQRPAFKEHKILKIIPGPLLAVVVAVLTNELFVVAAPNLALTNEFIMMGEQQVANSHLVDIQAADSNLPYYGLLTFPDWTILSNPRIYLIGATLAIVASLETLLSVAATDKLDPFKRTTPTNRELLAQGSGNVVSSLIGGLPITQVIVRSSTNISSGGRTKMAGISHGIFLMVFVLALPSILNKIPLAVLAAVLFVVGYKLANISLFKELYKQGMSQFLPFIVTIVIIVGVNLLWGIIIGFAIAVFYIIKRNYENGMHSKYMKKEDVQTIQLGEVVSFFNKGNLHKTFDEIKDDSNVVIDGSLNKHMDYDIYELLEDFYHNSKSRNVNVKYVGFNNRENLSENSFLKRT</sequence>